<dbReference type="Proteomes" id="UP001049176">
    <property type="component" value="Chromosome 3"/>
</dbReference>
<organism evidence="2 3">
    <name type="scientific">Marasmius oreades</name>
    <name type="common">fairy-ring Marasmius</name>
    <dbReference type="NCBI Taxonomy" id="181124"/>
    <lineage>
        <taxon>Eukaryota</taxon>
        <taxon>Fungi</taxon>
        <taxon>Dikarya</taxon>
        <taxon>Basidiomycota</taxon>
        <taxon>Agaricomycotina</taxon>
        <taxon>Agaricomycetes</taxon>
        <taxon>Agaricomycetidae</taxon>
        <taxon>Agaricales</taxon>
        <taxon>Marasmiineae</taxon>
        <taxon>Marasmiaceae</taxon>
        <taxon>Marasmius</taxon>
    </lineage>
</organism>
<dbReference type="EMBL" id="CM032183">
    <property type="protein sequence ID" value="KAG7095885.1"/>
    <property type="molecule type" value="Genomic_DNA"/>
</dbReference>
<proteinExistence type="predicted"/>
<dbReference type="RefSeq" id="XP_043012355.1">
    <property type="nucleotide sequence ID" value="XM_043151261.1"/>
</dbReference>
<sequence>MLSLYMGIFAFAILVIASPIEPLSRLDNLSLRDPLPYEPRLGLSKPLLLSHSQVLGLTLSTPQTYRVTDPPKGFELFAQTECSVKHFLPGPTDLNVKECCKDVGCAEVASSKVVRLRCKDLDLSKFGRTGRQQFCMREGYQV</sequence>
<dbReference type="GeneID" id="66075650"/>
<evidence type="ECO:0000313" key="3">
    <source>
        <dbReference type="Proteomes" id="UP001049176"/>
    </source>
</evidence>
<reference evidence="2" key="1">
    <citation type="journal article" date="2021" name="Genome Biol. Evol.">
        <title>The assembled and annotated genome of the fairy-ring fungus Marasmius oreades.</title>
        <authorList>
            <person name="Hiltunen M."/>
            <person name="Ament-Velasquez S.L."/>
            <person name="Johannesson H."/>
        </authorList>
    </citation>
    <scope>NUCLEOTIDE SEQUENCE</scope>
    <source>
        <strain evidence="2">03SP1</strain>
    </source>
</reference>
<keyword evidence="1" id="KW-0732">Signal</keyword>
<accession>A0A9P7UVU9</accession>
<comment type="caution">
    <text evidence="2">The sequence shown here is derived from an EMBL/GenBank/DDBJ whole genome shotgun (WGS) entry which is preliminary data.</text>
</comment>
<dbReference type="AlphaFoldDB" id="A0A9P7UVU9"/>
<keyword evidence="3" id="KW-1185">Reference proteome</keyword>
<dbReference type="KEGG" id="more:E1B28_006574"/>
<feature type="signal peptide" evidence="1">
    <location>
        <begin position="1"/>
        <end position="17"/>
    </location>
</feature>
<protein>
    <submittedName>
        <fullName evidence="2">Uncharacterized protein</fullName>
    </submittedName>
</protein>
<evidence type="ECO:0000256" key="1">
    <source>
        <dbReference type="SAM" id="SignalP"/>
    </source>
</evidence>
<dbReference type="OrthoDB" id="2846736at2759"/>
<evidence type="ECO:0000313" key="2">
    <source>
        <dbReference type="EMBL" id="KAG7095885.1"/>
    </source>
</evidence>
<name>A0A9P7UVU9_9AGAR</name>
<feature type="chain" id="PRO_5040245780" evidence="1">
    <location>
        <begin position="18"/>
        <end position="142"/>
    </location>
</feature>
<gene>
    <name evidence="2" type="ORF">E1B28_006574</name>
</gene>